<dbReference type="Proteomes" id="UP000799118">
    <property type="component" value="Unassembled WGS sequence"/>
</dbReference>
<dbReference type="InterPro" id="IPR009449">
    <property type="entry name" value="Sec2_N"/>
</dbReference>
<dbReference type="PANTHER" id="PTHR14430">
    <property type="entry name" value="RABIN3-RELATED"/>
    <property type="match status" value="1"/>
</dbReference>
<reference evidence="5" key="1">
    <citation type="journal article" date="2019" name="Environ. Microbiol.">
        <title>Fungal ecological strategies reflected in gene transcription - a case study of two litter decomposers.</title>
        <authorList>
            <person name="Barbi F."/>
            <person name="Kohler A."/>
            <person name="Barry K."/>
            <person name="Baskaran P."/>
            <person name="Daum C."/>
            <person name="Fauchery L."/>
            <person name="Ihrmark K."/>
            <person name="Kuo A."/>
            <person name="LaButti K."/>
            <person name="Lipzen A."/>
            <person name="Morin E."/>
            <person name="Grigoriev I.V."/>
            <person name="Henrissat B."/>
            <person name="Lindahl B."/>
            <person name="Martin F."/>
        </authorList>
    </citation>
    <scope>NUCLEOTIDE SEQUENCE</scope>
    <source>
        <strain evidence="5">JB14</strain>
    </source>
</reference>
<dbReference type="SUPFAM" id="SSF144284">
    <property type="entry name" value="Sec2 N-terminal region"/>
    <property type="match status" value="1"/>
</dbReference>
<proteinExistence type="predicted"/>
<name>A0A6A4GN53_9AGAR</name>
<keyword evidence="6" id="KW-1185">Reference proteome</keyword>
<evidence type="ECO:0000259" key="4">
    <source>
        <dbReference type="Pfam" id="PF06428"/>
    </source>
</evidence>
<dbReference type="GO" id="GO:0070319">
    <property type="term" value="C:Golgi to plasma membrane transport vesicle"/>
    <property type="evidence" value="ECO:0007669"/>
    <property type="project" value="TreeGrafter"/>
</dbReference>
<feature type="compositionally biased region" description="Basic and acidic residues" evidence="3">
    <location>
        <begin position="278"/>
        <end position="289"/>
    </location>
</feature>
<sequence>MKRRNPNIHTFCISPTPPNSSPNPNGHPANSDLASIVIKIKNKKFFLHIEVAKSTRTWARRRFADGFRAMEAKMRQMQVELDDVQVELDVTRSNLQRIEKNNEMLEDAVKSLRSQHGTNPRDVGPLTGISSIASPTLSASIPPSESAQAMPPLQAGIQVQAVMPRYLLRRRLVPLPMMMPTLNGDLAAQLYSLRRDFENLKSQLSRDKDELAKSREELGKNRELLEVEVRKRVKEEEGRKALEEELESLSEALFEEANNMVATERKPRAQSETNLRQQQEELREELREAQTQREALKSVLRVVEMEMYLHFPHQFDKSTTPAPAHSTIVLESLPAVSEKVAEAESKDHVSTDWCREIPISIPHSSGSGSRIDTASRNASTATLSSHKVHVKREICSTQAERIH</sequence>
<evidence type="ECO:0000313" key="6">
    <source>
        <dbReference type="Proteomes" id="UP000799118"/>
    </source>
</evidence>
<evidence type="ECO:0000256" key="1">
    <source>
        <dbReference type="ARBA" id="ARBA00023054"/>
    </source>
</evidence>
<accession>A0A6A4GN53</accession>
<dbReference type="Pfam" id="PF06428">
    <property type="entry name" value="Sec2p"/>
    <property type="match status" value="1"/>
</dbReference>
<dbReference type="GO" id="GO:0051286">
    <property type="term" value="C:cell tip"/>
    <property type="evidence" value="ECO:0007669"/>
    <property type="project" value="TreeGrafter"/>
</dbReference>
<gene>
    <name evidence="5" type="ORF">BT96DRAFT_981492</name>
</gene>
<dbReference type="AlphaFoldDB" id="A0A6A4GN53"/>
<feature type="region of interest" description="Disordered" evidence="3">
    <location>
        <begin position="1"/>
        <end position="30"/>
    </location>
</feature>
<feature type="coiled-coil region" evidence="2">
    <location>
        <begin position="67"/>
        <end position="115"/>
    </location>
</feature>
<dbReference type="OrthoDB" id="5560525at2759"/>
<organism evidence="5 6">
    <name type="scientific">Gymnopus androsaceus JB14</name>
    <dbReference type="NCBI Taxonomy" id="1447944"/>
    <lineage>
        <taxon>Eukaryota</taxon>
        <taxon>Fungi</taxon>
        <taxon>Dikarya</taxon>
        <taxon>Basidiomycota</taxon>
        <taxon>Agaricomycotina</taxon>
        <taxon>Agaricomycetes</taxon>
        <taxon>Agaricomycetidae</taxon>
        <taxon>Agaricales</taxon>
        <taxon>Marasmiineae</taxon>
        <taxon>Omphalotaceae</taxon>
        <taxon>Gymnopus</taxon>
    </lineage>
</organism>
<dbReference type="Gene3D" id="6.10.140.910">
    <property type="match status" value="1"/>
</dbReference>
<dbReference type="GO" id="GO:0006887">
    <property type="term" value="P:exocytosis"/>
    <property type="evidence" value="ECO:0007669"/>
    <property type="project" value="TreeGrafter"/>
</dbReference>
<dbReference type="InterPro" id="IPR040351">
    <property type="entry name" value="RAB3IL/RAB3IP/Sec2"/>
</dbReference>
<dbReference type="PANTHER" id="PTHR14430:SF0">
    <property type="entry name" value="SEC2P DOMAIN-CONTAINING PROTEIN"/>
    <property type="match status" value="1"/>
</dbReference>
<dbReference type="GO" id="GO:0005085">
    <property type="term" value="F:guanyl-nucleotide exchange factor activity"/>
    <property type="evidence" value="ECO:0007669"/>
    <property type="project" value="InterPro"/>
</dbReference>
<feature type="region of interest" description="Disordered" evidence="3">
    <location>
        <begin position="261"/>
        <end position="289"/>
    </location>
</feature>
<evidence type="ECO:0000256" key="3">
    <source>
        <dbReference type="SAM" id="MobiDB-lite"/>
    </source>
</evidence>
<feature type="domain" description="GDP/GTP exchange factor Sec2 N-terminal" evidence="4">
    <location>
        <begin position="189"/>
        <end position="300"/>
    </location>
</feature>
<evidence type="ECO:0000313" key="5">
    <source>
        <dbReference type="EMBL" id="KAE9387192.1"/>
    </source>
</evidence>
<evidence type="ECO:0000256" key="2">
    <source>
        <dbReference type="SAM" id="Coils"/>
    </source>
</evidence>
<protein>
    <recommendedName>
        <fullName evidence="4">GDP/GTP exchange factor Sec2 N-terminal domain-containing protein</fullName>
    </recommendedName>
</protein>
<keyword evidence="1 2" id="KW-0175">Coiled coil</keyword>
<dbReference type="EMBL" id="ML769817">
    <property type="protein sequence ID" value="KAE9387192.1"/>
    <property type="molecule type" value="Genomic_DNA"/>
</dbReference>